<gene>
    <name evidence="1" type="ORF">Asi02nite_11150</name>
</gene>
<sequence length="98" mass="10356">MAPMARMLLVGNGSGDWSHRVDTNTLWGGNLGLLGFNVGWYLPHHPEQAGPAAEHALRAIRAGLLDIRTETLPLADAAEAHRRLAAGAVGGRILLTTA</sequence>
<reference evidence="1 2" key="1">
    <citation type="submission" date="2021-01" db="EMBL/GenBank/DDBJ databases">
        <title>Whole genome shotgun sequence of Asanoa siamensis NBRC 107932.</title>
        <authorList>
            <person name="Komaki H."/>
            <person name="Tamura T."/>
        </authorList>
    </citation>
    <scope>NUCLEOTIDE SEQUENCE [LARGE SCALE GENOMIC DNA]</scope>
    <source>
        <strain evidence="1 2">NBRC 107932</strain>
    </source>
</reference>
<evidence type="ECO:0000313" key="2">
    <source>
        <dbReference type="Proteomes" id="UP000604117"/>
    </source>
</evidence>
<dbReference type="Pfam" id="PF13602">
    <property type="entry name" value="ADH_zinc_N_2"/>
    <property type="match status" value="1"/>
</dbReference>
<organism evidence="1 2">
    <name type="scientific">Asanoa siamensis</name>
    <dbReference type="NCBI Taxonomy" id="926357"/>
    <lineage>
        <taxon>Bacteria</taxon>
        <taxon>Bacillati</taxon>
        <taxon>Actinomycetota</taxon>
        <taxon>Actinomycetes</taxon>
        <taxon>Micromonosporales</taxon>
        <taxon>Micromonosporaceae</taxon>
        <taxon>Asanoa</taxon>
    </lineage>
</organism>
<evidence type="ECO:0008006" key="3">
    <source>
        <dbReference type="Google" id="ProtNLM"/>
    </source>
</evidence>
<protein>
    <recommendedName>
        <fullName evidence="3">Zinc-binding dehydrogenase</fullName>
    </recommendedName>
</protein>
<comment type="caution">
    <text evidence="1">The sequence shown here is derived from an EMBL/GenBank/DDBJ whole genome shotgun (WGS) entry which is preliminary data.</text>
</comment>
<dbReference type="EMBL" id="BONE01000006">
    <property type="protein sequence ID" value="GIF71597.1"/>
    <property type="molecule type" value="Genomic_DNA"/>
</dbReference>
<dbReference type="Gene3D" id="3.40.50.720">
    <property type="entry name" value="NAD(P)-binding Rossmann-like Domain"/>
    <property type="match status" value="1"/>
</dbReference>
<keyword evidence="2" id="KW-1185">Reference proteome</keyword>
<name>A0ABQ4CJX5_9ACTN</name>
<dbReference type="RefSeq" id="WP_203711071.1">
    <property type="nucleotide sequence ID" value="NZ_BONE01000006.1"/>
</dbReference>
<dbReference type="Gene3D" id="3.90.180.10">
    <property type="entry name" value="Medium-chain alcohol dehydrogenases, catalytic domain"/>
    <property type="match status" value="1"/>
</dbReference>
<proteinExistence type="predicted"/>
<dbReference type="Proteomes" id="UP000604117">
    <property type="component" value="Unassembled WGS sequence"/>
</dbReference>
<accession>A0ABQ4CJX5</accession>
<evidence type="ECO:0000313" key="1">
    <source>
        <dbReference type="EMBL" id="GIF71597.1"/>
    </source>
</evidence>